<evidence type="ECO:0000313" key="2">
    <source>
        <dbReference type="Proteomes" id="UP001150603"/>
    </source>
</evidence>
<protein>
    <submittedName>
        <fullName evidence="1">Retinol dehydrogenase 13</fullName>
    </submittedName>
</protein>
<dbReference type="EMBL" id="JANBPW010000830">
    <property type="protein sequence ID" value="KAJ1948131.1"/>
    <property type="molecule type" value="Genomic_DNA"/>
</dbReference>
<proteinExistence type="predicted"/>
<dbReference type="Proteomes" id="UP001150603">
    <property type="component" value="Unassembled WGS sequence"/>
</dbReference>
<evidence type="ECO:0000313" key="1">
    <source>
        <dbReference type="EMBL" id="KAJ1948131.1"/>
    </source>
</evidence>
<accession>A0ACC1JD13</accession>
<comment type="caution">
    <text evidence="1">The sequence shown here is derived from an EMBL/GenBank/DDBJ whole genome shotgun (WGS) entry which is preliminary data.</text>
</comment>
<organism evidence="1 2">
    <name type="scientific">Linderina macrospora</name>
    <dbReference type="NCBI Taxonomy" id="4868"/>
    <lineage>
        <taxon>Eukaryota</taxon>
        <taxon>Fungi</taxon>
        <taxon>Fungi incertae sedis</taxon>
        <taxon>Zoopagomycota</taxon>
        <taxon>Kickxellomycotina</taxon>
        <taxon>Kickxellomycetes</taxon>
        <taxon>Kickxellales</taxon>
        <taxon>Kickxellaceae</taxon>
        <taxon>Linderina</taxon>
    </lineage>
</organism>
<name>A0ACC1JD13_9FUNG</name>
<sequence length="351" mass="38781">MLLTTFFNALVYWICRPFMRAGPFQVFGNLTASYIDFCYATFYKLITNSQKETEKLIASAVKNGTGKGKIAIVTGANSGIGYDTAKVLGQVGYHTILACRNLELGEQALTQLTEETGRENFELMSLNLASFESINKFVEEFKERHGSLHLLVNNGGVCMCPYSTTAEGLELQFGTNYVGHFVLTNALLDVLRRSGPSKIVNLSSLASYMNAGIDRELVTDKSKYNQSRAYYNSKLALVLFAATLARKLEGTGITANSINPGYVATNIFQHIGLSAKIQNMLFANTVMGSLTTLAVVLDQQYANTTGQYFVRCQPTYAHPSANSIKEQDELWGFTEELIAKHSDRRSYGTFL</sequence>
<gene>
    <name evidence="1" type="primary">RDH13_1</name>
    <name evidence="1" type="ORF">FBU59_001737</name>
</gene>
<keyword evidence="2" id="KW-1185">Reference proteome</keyword>
<reference evidence="1" key="1">
    <citation type="submission" date="2022-07" db="EMBL/GenBank/DDBJ databases">
        <title>Phylogenomic reconstructions and comparative analyses of Kickxellomycotina fungi.</title>
        <authorList>
            <person name="Reynolds N.K."/>
            <person name="Stajich J.E."/>
            <person name="Barry K."/>
            <person name="Grigoriev I.V."/>
            <person name="Crous P."/>
            <person name="Smith M.E."/>
        </authorList>
    </citation>
    <scope>NUCLEOTIDE SEQUENCE</scope>
    <source>
        <strain evidence="1">NRRL 5244</strain>
    </source>
</reference>